<comment type="caution">
    <text evidence="3">The sequence shown here is derived from an EMBL/GenBank/DDBJ whole genome shotgun (WGS) entry which is preliminary data.</text>
</comment>
<dbReference type="Pfam" id="PF13561">
    <property type="entry name" value="adh_short_C2"/>
    <property type="match status" value="1"/>
</dbReference>
<dbReference type="PANTHER" id="PTHR42760:SF133">
    <property type="entry name" value="3-OXOACYL-[ACYL-CARRIER-PROTEIN] REDUCTASE"/>
    <property type="match status" value="1"/>
</dbReference>
<dbReference type="InterPro" id="IPR036291">
    <property type="entry name" value="NAD(P)-bd_dom_sf"/>
</dbReference>
<dbReference type="GO" id="GO:0048038">
    <property type="term" value="F:quinone binding"/>
    <property type="evidence" value="ECO:0007669"/>
    <property type="project" value="TreeGrafter"/>
</dbReference>
<keyword evidence="2" id="KW-0560">Oxidoreductase</keyword>
<protein>
    <submittedName>
        <fullName evidence="3">3-ketoacyl-ACP reductase</fullName>
    </submittedName>
</protein>
<gene>
    <name evidence="3" type="ORF">A3843_06805</name>
</gene>
<proteinExistence type="inferred from homology"/>
<accession>A0A1U7JJ60</accession>
<dbReference type="FunFam" id="3.40.50.720:FF:000084">
    <property type="entry name" value="Short-chain dehydrogenase reductase"/>
    <property type="match status" value="1"/>
</dbReference>
<dbReference type="AlphaFoldDB" id="A0A1U7JJ60"/>
<dbReference type="SUPFAM" id="SSF51735">
    <property type="entry name" value="NAD(P)-binding Rossmann-fold domains"/>
    <property type="match status" value="1"/>
</dbReference>
<name>A0A1U7JJ60_9HYPH</name>
<dbReference type="PRINTS" id="PR00080">
    <property type="entry name" value="SDRFAMILY"/>
</dbReference>
<dbReference type="InterPro" id="IPR002347">
    <property type="entry name" value="SDR_fam"/>
</dbReference>
<evidence type="ECO:0000313" key="4">
    <source>
        <dbReference type="Proteomes" id="UP000185783"/>
    </source>
</evidence>
<evidence type="ECO:0000256" key="2">
    <source>
        <dbReference type="ARBA" id="ARBA00023002"/>
    </source>
</evidence>
<dbReference type="GO" id="GO:0006633">
    <property type="term" value="P:fatty acid biosynthetic process"/>
    <property type="evidence" value="ECO:0007669"/>
    <property type="project" value="TreeGrafter"/>
</dbReference>
<dbReference type="Proteomes" id="UP000185783">
    <property type="component" value="Unassembled WGS sequence"/>
</dbReference>
<organism evidence="3 4">
    <name type="scientific">Pseudovibrio exalbescens</name>
    <dbReference type="NCBI Taxonomy" id="197461"/>
    <lineage>
        <taxon>Bacteria</taxon>
        <taxon>Pseudomonadati</taxon>
        <taxon>Pseudomonadota</taxon>
        <taxon>Alphaproteobacteria</taxon>
        <taxon>Hyphomicrobiales</taxon>
        <taxon>Stappiaceae</taxon>
        <taxon>Pseudovibrio</taxon>
    </lineage>
</organism>
<sequence>MTVSDRPVALITGAARGIGKGCALALAKTGYNVLLNDLDGAEDVALLEKAAEEVRAFGVEAHIFPADVGDLDKHCSLVAAAIDTWGRLDVLMNNAGVSVKSRGDLLDVEVDSYDRNLAVNTRAVFFLTQRAAKYMVTQGQIGDQHRAIINVTSCNVVAFALNRGEYCVSKAASSMTTKLFSLRLAEEGIGVYEIQPGIIETEMTRPSKAKYDKLISEGLVPMKRWGQPDDIARYVVSMAEGQMPYSVGQAVLIDGGLTMPAF</sequence>
<evidence type="ECO:0000256" key="1">
    <source>
        <dbReference type="ARBA" id="ARBA00006484"/>
    </source>
</evidence>
<dbReference type="RefSeq" id="WP_028481951.1">
    <property type="nucleotide sequence ID" value="NZ_LVVZ01000011.1"/>
</dbReference>
<evidence type="ECO:0000313" key="3">
    <source>
        <dbReference type="EMBL" id="OKL44783.1"/>
    </source>
</evidence>
<reference evidence="3 4" key="1">
    <citation type="submission" date="2016-03" db="EMBL/GenBank/DDBJ databases">
        <title>Genome sequence of Nesiotobacter sp. nov., a moderately halophilic alphaproteobacterium isolated from the Yellow Sea, China.</title>
        <authorList>
            <person name="Zhang G."/>
            <person name="Zhang R."/>
        </authorList>
    </citation>
    <scope>NUCLEOTIDE SEQUENCE [LARGE SCALE GENOMIC DNA]</scope>
    <source>
        <strain evidence="3 4">WB1-6</strain>
    </source>
</reference>
<keyword evidence="4" id="KW-1185">Reference proteome</keyword>
<dbReference type="STRING" id="197461.A3843_06805"/>
<dbReference type="GO" id="GO:0016616">
    <property type="term" value="F:oxidoreductase activity, acting on the CH-OH group of donors, NAD or NADP as acceptor"/>
    <property type="evidence" value="ECO:0007669"/>
    <property type="project" value="TreeGrafter"/>
</dbReference>
<dbReference type="PRINTS" id="PR00081">
    <property type="entry name" value="GDHRDH"/>
</dbReference>
<comment type="similarity">
    <text evidence="1">Belongs to the short-chain dehydrogenases/reductases (SDR) family.</text>
</comment>
<dbReference type="EMBL" id="LVVZ01000011">
    <property type="protein sequence ID" value="OKL44783.1"/>
    <property type="molecule type" value="Genomic_DNA"/>
</dbReference>
<dbReference type="NCBIfam" id="NF009386">
    <property type="entry name" value="PRK12745.1"/>
    <property type="match status" value="1"/>
</dbReference>
<dbReference type="Gene3D" id="3.40.50.720">
    <property type="entry name" value="NAD(P)-binding Rossmann-like Domain"/>
    <property type="match status" value="1"/>
</dbReference>
<dbReference type="PANTHER" id="PTHR42760">
    <property type="entry name" value="SHORT-CHAIN DEHYDROGENASES/REDUCTASES FAMILY MEMBER"/>
    <property type="match status" value="1"/>
</dbReference>